<evidence type="ECO:0000313" key="6">
    <source>
        <dbReference type="EMBL" id="THH13607.1"/>
    </source>
</evidence>
<feature type="region of interest" description="Disordered" evidence="5">
    <location>
        <begin position="341"/>
        <end position="377"/>
    </location>
</feature>
<dbReference type="InterPro" id="IPR036322">
    <property type="entry name" value="WD40_repeat_dom_sf"/>
</dbReference>
<dbReference type="PRINTS" id="PR00320">
    <property type="entry name" value="GPROTEINBRPT"/>
</dbReference>
<dbReference type="SMART" id="SM00320">
    <property type="entry name" value="WD40"/>
    <property type="match status" value="4"/>
</dbReference>
<dbReference type="GO" id="GO:1990234">
    <property type="term" value="C:transferase complex"/>
    <property type="evidence" value="ECO:0007669"/>
    <property type="project" value="UniProtKB-ARBA"/>
</dbReference>
<gene>
    <name evidence="6" type="ORF">EW146_g6626</name>
</gene>
<evidence type="ECO:0000256" key="5">
    <source>
        <dbReference type="SAM" id="MobiDB-lite"/>
    </source>
</evidence>
<reference evidence="6 7" key="1">
    <citation type="submission" date="2019-02" db="EMBL/GenBank/DDBJ databases">
        <title>Genome sequencing of the rare red list fungi Bondarzewia mesenterica.</title>
        <authorList>
            <person name="Buettner E."/>
            <person name="Kellner H."/>
        </authorList>
    </citation>
    <scope>NUCLEOTIDE SEQUENCE [LARGE SCALE GENOMIC DNA]</scope>
    <source>
        <strain evidence="6 7">DSM 108281</strain>
    </source>
</reference>
<dbReference type="InterPro" id="IPR015943">
    <property type="entry name" value="WD40/YVTN_repeat-like_dom_sf"/>
</dbReference>
<feature type="repeat" description="WD" evidence="3">
    <location>
        <begin position="130"/>
        <end position="171"/>
    </location>
</feature>
<dbReference type="Gene3D" id="2.130.10.10">
    <property type="entry name" value="YVTN repeat-like/Quinoprotein amine dehydrogenase"/>
    <property type="match status" value="1"/>
</dbReference>
<dbReference type="GO" id="GO:0005634">
    <property type="term" value="C:nucleus"/>
    <property type="evidence" value="ECO:0007669"/>
    <property type="project" value="TreeGrafter"/>
</dbReference>
<dbReference type="InterPro" id="IPR019775">
    <property type="entry name" value="WD40_repeat_CS"/>
</dbReference>
<dbReference type="Proteomes" id="UP000310158">
    <property type="component" value="Unassembled WGS sequence"/>
</dbReference>
<evidence type="ECO:0000256" key="4">
    <source>
        <dbReference type="SAM" id="Coils"/>
    </source>
</evidence>
<keyword evidence="2" id="KW-0677">Repeat</keyword>
<evidence type="ECO:0000256" key="2">
    <source>
        <dbReference type="ARBA" id="ARBA00022737"/>
    </source>
</evidence>
<keyword evidence="1 3" id="KW-0853">WD repeat</keyword>
<dbReference type="InterPro" id="IPR001680">
    <property type="entry name" value="WD40_rpt"/>
</dbReference>
<dbReference type="InterPro" id="IPR020472">
    <property type="entry name" value="WD40_PAC1"/>
</dbReference>
<accession>A0A4S4LNX5</accession>
<dbReference type="PROSITE" id="PS50082">
    <property type="entry name" value="WD_REPEATS_2"/>
    <property type="match status" value="2"/>
</dbReference>
<dbReference type="PANTHER" id="PTHR22847">
    <property type="entry name" value="WD40 REPEAT PROTEIN"/>
    <property type="match status" value="1"/>
</dbReference>
<comment type="caution">
    <text evidence="6">The sequence shown here is derived from an EMBL/GenBank/DDBJ whole genome shotgun (WGS) entry which is preliminary data.</text>
</comment>
<evidence type="ECO:0000256" key="1">
    <source>
        <dbReference type="ARBA" id="ARBA00022574"/>
    </source>
</evidence>
<organism evidence="6 7">
    <name type="scientific">Bondarzewia mesenterica</name>
    <dbReference type="NCBI Taxonomy" id="1095465"/>
    <lineage>
        <taxon>Eukaryota</taxon>
        <taxon>Fungi</taxon>
        <taxon>Dikarya</taxon>
        <taxon>Basidiomycota</taxon>
        <taxon>Agaricomycotina</taxon>
        <taxon>Agaricomycetes</taxon>
        <taxon>Russulales</taxon>
        <taxon>Bondarzewiaceae</taxon>
        <taxon>Bondarzewia</taxon>
    </lineage>
</organism>
<dbReference type="PANTHER" id="PTHR22847:SF637">
    <property type="entry name" value="WD REPEAT DOMAIN 5B"/>
    <property type="match status" value="1"/>
</dbReference>
<proteinExistence type="predicted"/>
<name>A0A4S4LNX5_9AGAM</name>
<feature type="repeat" description="WD" evidence="3">
    <location>
        <begin position="82"/>
        <end position="129"/>
    </location>
</feature>
<keyword evidence="4" id="KW-0175">Coiled coil</keyword>
<dbReference type="PROSITE" id="PS50294">
    <property type="entry name" value="WD_REPEATS_REGION"/>
    <property type="match status" value="2"/>
</dbReference>
<dbReference type="AlphaFoldDB" id="A0A4S4LNX5"/>
<feature type="coiled-coil region" evidence="4">
    <location>
        <begin position="11"/>
        <end position="38"/>
    </location>
</feature>
<dbReference type="EMBL" id="SGPL01000340">
    <property type="protein sequence ID" value="THH13607.1"/>
    <property type="molecule type" value="Genomic_DNA"/>
</dbReference>
<evidence type="ECO:0000313" key="7">
    <source>
        <dbReference type="Proteomes" id="UP000310158"/>
    </source>
</evidence>
<keyword evidence="7" id="KW-1185">Reference proteome</keyword>
<dbReference type="Pfam" id="PF00400">
    <property type="entry name" value="WD40"/>
    <property type="match status" value="2"/>
</dbReference>
<evidence type="ECO:0000256" key="3">
    <source>
        <dbReference type="PROSITE-ProRule" id="PRU00221"/>
    </source>
</evidence>
<protein>
    <submittedName>
        <fullName evidence="6">Uncharacterized protein</fullName>
    </submittedName>
</protein>
<sequence>MMSNGPIKNNLKSAEFLRAEAELLLEEARKQKAEKNKDVGEPITLPGVPIDIKIRGDYAWIAENTAVARKINLETGKTVQIYKGHSGPVTCVALCDKVPGSGDEKILITGSWDQTIKLWDTDTRKLISSTPAHSDFVKVLFVIPSLNLLISGSSDKAVRFWDLSSPTSPEKLPALGSISSHTRPVESLDAYIPTSSDSHTELSPVLFTADTMGVIKAWDLKKEGGDRPIWRSTLRDDLAYHRTRINELIYGHGNLWTDAFPYLLGASGDVIRVYDISSLEEPEFIREVEGHWHDVTHLRVWLRKRKDGLGKEVWILSASLDGTIRKWKLAELIVPPKPVAEEKKEIPVAKPPSSSSNSGWTMTEEEDRELAELMEDD</sequence>
<dbReference type="PROSITE" id="PS00678">
    <property type="entry name" value="WD_REPEATS_1"/>
    <property type="match status" value="2"/>
</dbReference>
<feature type="compositionally biased region" description="Acidic residues" evidence="5">
    <location>
        <begin position="363"/>
        <end position="377"/>
    </location>
</feature>
<dbReference type="OrthoDB" id="6262491at2759"/>
<dbReference type="SUPFAM" id="SSF50978">
    <property type="entry name" value="WD40 repeat-like"/>
    <property type="match status" value="1"/>
</dbReference>